<name>A0A6N7WDZ8_9FIRM</name>
<evidence type="ECO:0008006" key="3">
    <source>
        <dbReference type="Google" id="ProtNLM"/>
    </source>
</evidence>
<dbReference type="Proteomes" id="UP000436047">
    <property type="component" value="Unassembled WGS sequence"/>
</dbReference>
<organism evidence="1 2">
    <name type="scientific">Eisenbergiella porci</name>
    <dbReference type="NCBI Taxonomy" id="2652274"/>
    <lineage>
        <taxon>Bacteria</taxon>
        <taxon>Bacillati</taxon>
        <taxon>Bacillota</taxon>
        <taxon>Clostridia</taxon>
        <taxon>Lachnospirales</taxon>
        <taxon>Lachnospiraceae</taxon>
        <taxon>Eisenbergiella</taxon>
    </lineage>
</organism>
<gene>
    <name evidence="1" type="ORF">FYJ45_06260</name>
</gene>
<accession>A0A6N7WDZ8</accession>
<dbReference type="EMBL" id="VUMI01000007">
    <property type="protein sequence ID" value="MSS87934.1"/>
    <property type="molecule type" value="Genomic_DNA"/>
</dbReference>
<evidence type="ECO:0000313" key="1">
    <source>
        <dbReference type="EMBL" id="MSS87934.1"/>
    </source>
</evidence>
<proteinExistence type="predicted"/>
<dbReference type="GeneID" id="86052671"/>
<protein>
    <recommendedName>
        <fullName evidence="3">Sensor histidine kinase</fullName>
    </recommendedName>
</protein>
<keyword evidence="2" id="KW-1185">Reference proteome</keyword>
<dbReference type="RefSeq" id="WP_154463917.1">
    <property type="nucleotide sequence ID" value="NZ_JAXDZL010000001.1"/>
</dbReference>
<reference evidence="1 2" key="1">
    <citation type="submission" date="2019-08" db="EMBL/GenBank/DDBJ databases">
        <title>In-depth cultivation of the pig gut microbiome towards novel bacterial diversity and tailored functional studies.</title>
        <authorList>
            <person name="Wylensek D."/>
            <person name="Hitch T.C.A."/>
            <person name="Clavel T."/>
        </authorList>
    </citation>
    <scope>NUCLEOTIDE SEQUENCE [LARGE SCALE GENOMIC DNA]</scope>
    <source>
        <strain evidence="1 2">WCA-389-WT-23B</strain>
    </source>
</reference>
<sequence>MLVCTVIILGFAVASLISYHSNQGLFKQETENVSNLTAEGIYHKIESIFTKPVSISLTMANDSLLKQFLSEEAERKDEKEYIATLQNYLRTYKDKYGYDSAFLVSAETNRYYNFNGVDRVLFPDNPENE</sequence>
<evidence type="ECO:0000313" key="2">
    <source>
        <dbReference type="Proteomes" id="UP000436047"/>
    </source>
</evidence>
<comment type="caution">
    <text evidence="1">The sequence shown here is derived from an EMBL/GenBank/DDBJ whole genome shotgun (WGS) entry which is preliminary data.</text>
</comment>
<dbReference type="AlphaFoldDB" id="A0A6N7WDZ8"/>